<dbReference type="EMBL" id="JAEVFJ010000034">
    <property type="protein sequence ID" value="KAH8091787.1"/>
    <property type="molecule type" value="Genomic_DNA"/>
</dbReference>
<reference evidence="1" key="1">
    <citation type="journal article" date="2021" name="New Phytol.">
        <title>Evolutionary innovations through gain and loss of genes in the ectomycorrhizal Boletales.</title>
        <authorList>
            <person name="Wu G."/>
            <person name="Miyauchi S."/>
            <person name="Morin E."/>
            <person name="Kuo A."/>
            <person name="Drula E."/>
            <person name="Varga T."/>
            <person name="Kohler A."/>
            <person name="Feng B."/>
            <person name="Cao Y."/>
            <person name="Lipzen A."/>
            <person name="Daum C."/>
            <person name="Hundley H."/>
            <person name="Pangilinan J."/>
            <person name="Johnson J."/>
            <person name="Barry K."/>
            <person name="LaButti K."/>
            <person name="Ng V."/>
            <person name="Ahrendt S."/>
            <person name="Min B."/>
            <person name="Choi I.G."/>
            <person name="Park H."/>
            <person name="Plett J.M."/>
            <person name="Magnuson J."/>
            <person name="Spatafora J.W."/>
            <person name="Nagy L.G."/>
            <person name="Henrissat B."/>
            <person name="Grigoriev I.V."/>
            <person name="Yang Z.L."/>
            <person name="Xu J."/>
            <person name="Martin F.M."/>
        </authorList>
    </citation>
    <scope>NUCLEOTIDE SEQUENCE</scope>
    <source>
        <strain evidence="1">KKN 215</strain>
    </source>
</reference>
<comment type="caution">
    <text evidence="1">The sequence shown here is derived from an EMBL/GenBank/DDBJ whole genome shotgun (WGS) entry which is preliminary data.</text>
</comment>
<organism evidence="1 2">
    <name type="scientific">Cristinia sonorae</name>
    <dbReference type="NCBI Taxonomy" id="1940300"/>
    <lineage>
        <taxon>Eukaryota</taxon>
        <taxon>Fungi</taxon>
        <taxon>Dikarya</taxon>
        <taxon>Basidiomycota</taxon>
        <taxon>Agaricomycotina</taxon>
        <taxon>Agaricomycetes</taxon>
        <taxon>Agaricomycetidae</taxon>
        <taxon>Agaricales</taxon>
        <taxon>Pleurotineae</taxon>
        <taxon>Stephanosporaceae</taxon>
        <taxon>Cristinia</taxon>
    </lineage>
</organism>
<proteinExistence type="predicted"/>
<evidence type="ECO:0000313" key="2">
    <source>
        <dbReference type="Proteomes" id="UP000813824"/>
    </source>
</evidence>
<evidence type="ECO:0000313" key="1">
    <source>
        <dbReference type="EMBL" id="KAH8091787.1"/>
    </source>
</evidence>
<dbReference type="Proteomes" id="UP000813824">
    <property type="component" value="Unassembled WGS sequence"/>
</dbReference>
<sequence length="159" mass="18174">MTNSAFSSFLNAIRISSPRGSHWIVVLLAHIDILKFAADWLRLAGRGSRNLKTMFYLHCFAEQHPDIGDDYQAAIKTTHKDDYKTWPVLIDPVWNVSVNRSRPFVHVLEELSVRFKDGDIQCNHKHSTEVLLNLARIFGSVGVAAHVRQFLDAYPPEEF</sequence>
<accession>A0A8K0XLU2</accession>
<gene>
    <name evidence="1" type="ORF">BXZ70DRAFT_1010984</name>
</gene>
<dbReference type="OrthoDB" id="2803878at2759"/>
<name>A0A8K0XLU2_9AGAR</name>
<dbReference type="AlphaFoldDB" id="A0A8K0XLU2"/>
<keyword evidence="2" id="KW-1185">Reference proteome</keyword>
<protein>
    <submittedName>
        <fullName evidence="1">Uncharacterized protein</fullName>
    </submittedName>
</protein>